<feature type="transmembrane region" description="Helical" evidence="9">
    <location>
        <begin position="152"/>
        <end position="174"/>
    </location>
</feature>
<name>A0A1T5KCJ0_9MICO</name>
<evidence type="ECO:0000256" key="7">
    <source>
        <dbReference type="ARBA" id="ARBA00023136"/>
    </source>
</evidence>
<dbReference type="GO" id="GO:0010041">
    <property type="term" value="P:response to iron(III) ion"/>
    <property type="evidence" value="ECO:0007669"/>
    <property type="project" value="TreeGrafter"/>
</dbReference>
<organism evidence="10 11">
    <name type="scientific">Okibacterium fritillariae</name>
    <dbReference type="NCBI Taxonomy" id="123320"/>
    <lineage>
        <taxon>Bacteria</taxon>
        <taxon>Bacillati</taxon>
        <taxon>Actinomycetota</taxon>
        <taxon>Actinomycetes</taxon>
        <taxon>Micrococcales</taxon>
        <taxon>Microbacteriaceae</taxon>
        <taxon>Okibacterium</taxon>
    </lineage>
</organism>
<feature type="transmembrane region" description="Helical" evidence="9">
    <location>
        <begin position="435"/>
        <end position="460"/>
    </location>
</feature>
<comment type="subcellular location">
    <subcellularLocation>
        <location evidence="1">Cell membrane</location>
        <topology evidence="1">Multi-pass membrane protein</topology>
    </subcellularLocation>
</comment>
<dbReference type="InterPro" id="IPR050297">
    <property type="entry name" value="LipidA_mod_glycosyltrf_83"/>
</dbReference>
<feature type="compositionally biased region" description="Basic and acidic residues" evidence="8">
    <location>
        <begin position="30"/>
        <end position="43"/>
    </location>
</feature>
<feature type="region of interest" description="Disordered" evidence="8">
    <location>
        <begin position="1"/>
        <end position="146"/>
    </location>
</feature>
<feature type="transmembrane region" description="Helical" evidence="9">
    <location>
        <begin position="303"/>
        <end position="333"/>
    </location>
</feature>
<feature type="transmembrane region" description="Helical" evidence="9">
    <location>
        <begin position="472"/>
        <end position="490"/>
    </location>
</feature>
<dbReference type="GO" id="GO:0005886">
    <property type="term" value="C:plasma membrane"/>
    <property type="evidence" value="ECO:0007669"/>
    <property type="project" value="UniProtKB-SubCell"/>
</dbReference>
<dbReference type="Proteomes" id="UP000190857">
    <property type="component" value="Unassembled WGS sequence"/>
</dbReference>
<dbReference type="PANTHER" id="PTHR33908:SF3">
    <property type="entry name" value="UNDECAPRENYL PHOSPHATE-ALPHA-4-AMINO-4-DEOXY-L-ARABINOSE ARABINOSYL TRANSFERASE"/>
    <property type="match status" value="1"/>
</dbReference>
<protein>
    <submittedName>
        <fullName evidence="10">Mannosyltransferase</fullName>
    </submittedName>
</protein>
<dbReference type="STRING" id="123320.SAMN06309945_2115"/>
<evidence type="ECO:0000256" key="3">
    <source>
        <dbReference type="ARBA" id="ARBA00022676"/>
    </source>
</evidence>
<feature type="region of interest" description="Disordered" evidence="8">
    <location>
        <begin position="655"/>
        <end position="708"/>
    </location>
</feature>
<feature type="compositionally biased region" description="Pro residues" evidence="8">
    <location>
        <begin position="679"/>
        <end position="691"/>
    </location>
</feature>
<sequence>MTDLPRAHSARGSDEPSLTAGESAVPPASDRPDEPRRPGEPERSPGASSPADLDAAITRATQVFGTPDATTSADERKDASASPPAHENPASTSTPEISSHETSSRETSSPATPSTESPSPETSSAAASTGTPRRPSKRSPSAPGRGRRVRDAILVGLAGLIVSGAFLWVPSVWYDEAATVTSATRSFGQLWQMVQSVDAVHAAYYSLMHLWFDLVGYSPLTLRLPSAICIGLASGFIVWLGGRLVTHRIAVVAGILFFLMPRVAWMGTEGRSFALTTLIAITLTLVLVYAVRSRRRVWPWVAYVILAVGGVAIFAYLALLLAAHGVTMVWWALTRLRGKARAANTARVFGSFLVAAGIAAAGALPLVLAIRAQAKQVSWIAPISDATRGQIFTTQFFTENPVLAWIGWPLGAIGVLILAWGGWVRFRSPAKPGGIAGGGLTLLQVAVPWLVVPLSGLVVASEIFSPLYSPRYLAFTAPALALLMAVPIVAVLRKKWQIAIAVTVIAAVAAPSIVAQRLPEAKDNSAWSQVADLIARERAAETVGTKDAVIFGPVRRHPTATSRVIEVAYPDAFAGMTDINLDTPGALRGTLWESIHPLSERLDVANEADVIYLITSNKRDWRGGVAARLAPLGFSITEQWKLTGVNVLRFERVTTDDGDAPTRGAPPEDYVDPSLTTPPTDPFGMPTPLPGEPGSTSAPTVPAPTPAP</sequence>
<keyword evidence="6 9" id="KW-1133">Transmembrane helix</keyword>
<keyword evidence="7 9" id="KW-0472">Membrane</keyword>
<feature type="compositionally biased region" description="Polar residues" evidence="8">
    <location>
        <begin position="59"/>
        <end position="72"/>
    </location>
</feature>
<keyword evidence="5 9" id="KW-0812">Transmembrane</keyword>
<dbReference type="RefSeq" id="WP_079728181.1">
    <property type="nucleotide sequence ID" value="NZ_FUZP01000002.1"/>
</dbReference>
<dbReference type="PANTHER" id="PTHR33908">
    <property type="entry name" value="MANNOSYLTRANSFERASE YKCB-RELATED"/>
    <property type="match status" value="1"/>
</dbReference>
<evidence type="ECO:0000256" key="9">
    <source>
        <dbReference type="SAM" id="Phobius"/>
    </source>
</evidence>
<feature type="compositionally biased region" description="Low complexity" evidence="8">
    <location>
        <begin position="105"/>
        <end position="144"/>
    </location>
</feature>
<feature type="transmembrane region" description="Helical" evidence="9">
    <location>
        <begin position="273"/>
        <end position="291"/>
    </location>
</feature>
<feature type="transmembrane region" description="Helical" evidence="9">
    <location>
        <begin position="249"/>
        <end position="267"/>
    </location>
</feature>
<reference evidence="10 11" key="1">
    <citation type="submission" date="2017-02" db="EMBL/GenBank/DDBJ databases">
        <authorList>
            <person name="Peterson S.W."/>
        </authorList>
    </citation>
    <scope>NUCLEOTIDE SEQUENCE [LARGE SCALE GENOMIC DNA]</scope>
    <source>
        <strain evidence="10 11">VKM Ac-2059</strain>
    </source>
</reference>
<accession>A0A1T5KCJ0</accession>
<keyword evidence="3 10" id="KW-0328">Glycosyltransferase</keyword>
<keyword evidence="11" id="KW-1185">Reference proteome</keyword>
<dbReference type="GO" id="GO:0016763">
    <property type="term" value="F:pentosyltransferase activity"/>
    <property type="evidence" value="ECO:0007669"/>
    <property type="project" value="TreeGrafter"/>
</dbReference>
<feature type="transmembrane region" description="Helical" evidence="9">
    <location>
        <begin position="402"/>
        <end position="423"/>
    </location>
</feature>
<feature type="transmembrane region" description="Helical" evidence="9">
    <location>
        <begin position="348"/>
        <end position="370"/>
    </location>
</feature>
<evidence type="ECO:0000256" key="5">
    <source>
        <dbReference type="ARBA" id="ARBA00022692"/>
    </source>
</evidence>
<keyword evidence="2" id="KW-1003">Cell membrane</keyword>
<evidence type="ECO:0000256" key="8">
    <source>
        <dbReference type="SAM" id="MobiDB-lite"/>
    </source>
</evidence>
<evidence type="ECO:0000313" key="11">
    <source>
        <dbReference type="Proteomes" id="UP000190857"/>
    </source>
</evidence>
<dbReference type="AlphaFoldDB" id="A0A1T5KCJ0"/>
<evidence type="ECO:0000313" key="10">
    <source>
        <dbReference type="EMBL" id="SKC61411.1"/>
    </source>
</evidence>
<evidence type="ECO:0000256" key="2">
    <source>
        <dbReference type="ARBA" id="ARBA00022475"/>
    </source>
</evidence>
<evidence type="ECO:0000256" key="6">
    <source>
        <dbReference type="ARBA" id="ARBA00022989"/>
    </source>
</evidence>
<gene>
    <name evidence="10" type="ORF">SAMN06309945_2115</name>
</gene>
<dbReference type="GO" id="GO:0009103">
    <property type="term" value="P:lipopolysaccharide biosynthetic process"/>
    <property type="evidence" value="ECO:0007669"/>
    <property type="project" value="UniProtKB-ARBA"/>
</dbReference>
<dbReference type="EMBL" id="FUZP01000002">
    <property type="protein sequence ID" value="SKC61411.1"/>
    <property type="molecule type" value="Genomic_DNA"/>
</dbReference>
<proteinExistence type="predicted"/>
<feature type="transmembrane region" description="Helical" evidence="9">
    <location>
        <begin position="220"/>
        <end position="242"/>
    </location>
</feature>
<keyword evidence="4 10" id="KW-0808">Transferase</keyword>
<feature type="transmembrane region" description="Helical" evidence="9">
    <location>
        <begin position="496"/>
        <end position="515"/>
    </location>
</feature>
<evidence type="ECO:0000256" key="4">
    <source>
        <dbReference type="ARBA" id="ARBA00022679"/>
    </source>
</evidence>
<evidence type="ECO:0000256" key="1">
    <source>
        <dbReference type="ARBA" id="ARBA00004651"/>
    </source>
</evidence>